<dbReference type="AlphaFoldDB" id="A0A9W8LWG2"/>
<feature type="region of interest" description="Disordered" evidence="1">
    <location>
        <begin position="64"/>
        <end position="173"/>
    </location>
</feature>
<reference evidence="2" key="1">
    <citation type="submission" date="2022-07" db="EMBL/GenBank/DDBJ databases">
        <title>Phylogenomic reconstructions and comparative analyses of Kickxellomycotina fungi.</title>
        <authorList>
            <person name="Reynolds N.K."/>
            <person name="Stajich J.E."/>
            <person name="Barry K."/>
            <person name="Grigoriev I.V."/>
            <person name="Crous P."/>
            <person name="Smith M.E."/>
        </authorList>
    </citation>
    <scope>NUCLEOTIDE SEQUENCE</scope>
    <source>
        <strain evidence="2">NRRL 1566</strain>
    </source>
</reference>
<feature type="compositionally biased region" description="Polar residues" evidence="1">
    <location>
        <begin position="73"/>
        <end position="82"/>
    </location>
</feature>
<feature type="compositionally biased region" description="Polar residues" evidence="1">
    <location>
        <begin position="132"/>
        <end position="141"/>
    </location>
</feature>
<sequence>MATQYRQQLNTRMQEISDSAIDLSHQKTIMAQLERQLLGSSSPRDLEQLELDRVNGIRSLIGLPPLPPLPALSTGSVRQSRPGTPVYIASPYSLPSPSSSSMHGYQQKHSSYRRSHQRTTSNGTGDMPRHQAASNMGQQQARAEHHSGVTEDDEEQDMDLEEGEVSEEGEILE</sequence>
<dbReference type="EMBL" id="JANBUW010000483">
    <property type="protein sequence ID" value="KAJ2846669.1"/>
    <property type="molecule type" value="Genomic_DNA"/>
</dbReference>
<dbReference type="Proteomes" id="UP001139887">
    <property type="component" value="Unassembled WGS sequence"/>
</dbReference>
<feature type="compositionally biased region" description="Low complexity" evidence="1">
    <location>
        <begin position="90"/>
        <end position="101"/>
    </location>
</feature>
<feature type="compositionally biased region" description="Acidic residues" evidence="1">
    <location>
        <begin position="150"/>
        <end position="173"/>
    </location>
</feature>
<name>A0A9W8LWG2_9FUNG</name>
<keyword evidence="3" id="KW-1185">Reference proteome</keyword>
<dbReference type="OrthoDB" id="5593238at2759"/>
<protein>
    <submittedName>
        <fullName evidence="2">Uncharacterized protein</fullName>
    </submittedName>
</protein>
<evidence type="ECO:0000313" key="2">
    <source>
        <dbReference type="EMBL" id="KAJ2846669.1"/>
    </source>
</evidence>
<gene>
    <name evidence="2" type="ORF">IWW36_004241</name>
</gene>
<evidence type="ECO:0000256" key="1">
    <source>
        <dbReference type="SAM" id="MobiDB-lite"/>
    </source>
</evidence>
<accession>A0A9W8LWG2</accession>
<comment type="caution">
    <text evidence="2">The sequence shown here is derived from an EMBL/GenBank/DDBJ whole genome shotgun (WGS) entry which is preliminary data.</text>
</comment>
<organism evidence="2 3">
    <name type="scientific">Coemansia brasiliensis</name>
    <dbReference type="NCBI Taxonomy" id="2650707"/>
    <lineage>
        <taxon>Eukaryota</taxon>
        <taxon>Fungi</taxon>
        <taxon>Fungi incertae sedis</taxon>
        <taxon>Zoopagomycota</taxon>
        <taxon>Kickxellomycotina</taxon>
        <taxon>Kickxellomycetes</taxon>
        <taxon>Kickxellales</taxon>
        <taxon>Kickxellaceae</taxon>
        <taxon>Coemansia</taxon>
    </lineage>
</organism>
<evidence type="ECO:0000313" key="3">
    <source>
        <dbReference type="Proteomes" id="UP001139887"/>
    </source>
</evidence>
<proteinExistence type="predicted"/>